<keyword evidence="3" id="KW-1185">Reference proteome</keyword>
<keyword evidence="1" id="KW-1133">Transmembrane helix</keyword>
<evidence type="ECO:0000313" key="3">
    <source>
        <dbReference type="Proteomes" id="UP000619534"/>
    </source>
</evidence>
<sequence length="76" mass="8952">MKTMKQLETKIEDYKRFVITLIILSSYFFVGTIISMHVYQNQLEELMMTLTLIGLTAAFYFTLKLSDFQQRISEGE</sequence>
<dbReference type="Pfam" id="PF14143">
    <property type="entry name" value="YrhC"/>
    <property type="match status" value="1"/>
</dbReference>
<organism evidence="2 3">
    <name type="scientific">Thalassobacillus devorans</name>
    <dbReference type="NCBI Taxonomy" id="279813"/>
    <lineage>
        <taxon>Bacteria</taxon>
        <taxon>Bacillati</taxon>
        <taxon>Bacillota</taxon>
        <taxon>Bacilli</taxon>
        <taxon>Bacillales</taxon>
        <taxon>Bacillaceae</taxon>
        <taxon>Thalassobacillus</taxon>
    </lineage>
</organism>
<evidence type="ECO:0000256" key="1">
    <source>
        <dbReference type="SAM" id="Phobius"/>
    </source>
</evidence>
<feature type="transmembrane region" description="Helical" evidence="1">
    <location>
        <begin position="46"/>
        <end position="63"/>
    </location>
</feature>
<dbReference type="Proteomes" id="UP000619534">
    <property type="component" value="Unassembled WGS sequence"/>
</dbReference>
<accession>A0ABQ1P7Y3</accession>
<evidence type="ECO:0008006" key="4">
    <source>
        <dbReference type="Google" id="ProtNLM"/>
    </source>
</evidence>
<protein>
    <recommendedName>
        <fullName evidence="4">YrhC-like protein</fullName>
    </recommendedName>
</protein>
<keyword evidence="1" id="KW-0472">Membrane</keyword>
<keyword evidence="1" id="KW-0812">Transmembrane</keyword>
<gene>
    <name evidence="2" type="ORF">GCM10007216_23960</name>
</gene>
<comment type="caution">
    <text evidence="2">The sequence shown here is derived from an EMBL/GenBank/DDBJ whole genome shotgun (WGS) entry which is preliminary data.</text>
</comment>
<reference evidence="3" key="1">
    <citation type="journal article" date="2019" name="Int. J. Syst. Evol. Microbiol.">
        <title>The Global Catalogue of Microorganisms (GCM) 10K type strain sequencing project: providing services to taxonomists for standard genome sequencing and annotation.</title>
        <authorList>
            <consortium name="The Broad Institute Genomics Platform"/>
            <consortium name="The Broad Institute Genome Sequencing Center for Infectious Disease"/>
            <person name="Wu L."/>
            <person name="Ma J."/>
        </authorList>
    </citation>
    <scope>NUCLEOTIDE SEQUENCE [LARGE SCALE GENOMIC DNA]</scope>
    <source>
        <strain evidence="3">CCM 7282</strain>
    </source>
</reference>
<dbReference type="EMBL" id="BMCJ01000004">
    <property type="protein sequence ID" value="GGC92403.1"/>
    <property type="molecule type" value="Genomic_DNA"/>
</dbReference>
<name>A0ABQ1P7Y3_9BACI</name>
<feature type="transmembrane region" description="Helical" evidence="1">
    <location>
        <begin position="21"/>
        <end position="40"/>
    </location>
</feature>
<evidence type="ECO:0000313" key="2">
    <source>
        <dbReference type="EMBL" id="GGC92403.1"/>
    </source>
</evidence>
<proteinExistence type="predicted"/>
<dbReference type="InterPro" id="IPR025418">
    <property type="entry name" value="YrhC-like"/>
</dbReference>